<name>A0A4Y3PFS1_BREPA</name>
<dbReference type="Proteomes" id="UP000316882">
    <property type="component" value="Unassembled WGS sequence"/>
</dbReference>
<dbReference type="RefSeq" id="WP_122963677.1">
    <property type="nucleotide sequence ID" value="NZ_BJMH01000013.1"/>
</dbReference>
<evidence type="ECO:0000313" key="2">
    <source>
        <dbReference type="Proteomes" id="UP000316882"/>
    </source>
</evidence>
<keyword evidence="2" id="KW-1185">Reference proteome</keyword>
<dbReference type="EMBL" id="BJMH01000013">
    <property type="protein sequence ID" value="GEB33342.1"/>
    <property type="molecule type" value="Genomic_DNA"/>
</dbReference>
<comment type="caution">
    <text evidence="1">The sequence shown here is derived from an EMBL/GenBank/DDBJ whole genome shotgun (WGS) entry which is preliminary data.</text>
</comment>
<reference evidence="1 2" key="1">
    <citation type="submission" date="2019-06" db="EMBL/GenBank/DDBJ databases">
        <title>Whole genome shotgun sequence of Brevibacillus parabrevis NBRC 12334.</title>
        <authorList>
            <person name="Hosoyama A."/>
            <person name="Uohara A."/>
            <person name="Ohji S."/>
            <person name="Ichikawa N."/>
        </authorList>
    </citation>
    <scope>NUCLEOTIDE SEQUENCE [LARGE SCALE GENOMIC DNA]</scope>
    <source>
        <strain evidence="1 2">NBRC 12334</strain>
    </source>
</reference>
<organism evidence="1 2">
    <name type="scientific">Brevibacillus parabrevis</name>
    <dbReference type="NCBI Taxonomy" id="54914"/>
    <lineage>
        <taxon>Bacteria</taxon>
        <taxon>Bacillati</taxon>
        <taxon>Bacillota</taxon>
        <taxon>Bacilli</taxon>
        <taxon>Bacillales</taxon>
        <taxon>Paenibacillaceae</taxon>
        <taxon>Brevibacillus</taxon>
    </lineage>
</organism>
<evidence type="ECO:0008006" key="3">
    <source>
        <dbReference type="Google" id="ProtNLM"/>
    </source>
</evidence>
<proteinExistence type="predicted"/>
<accession>A0A4Y3PFS1</accession>
<dbReference type="GeneID" id="87611089"/>
<sequence>MPHQMREECVRLPKIYDWVLTTSYSRSRLPVPEPFFTQLKNCLQSGMAISVSCLPPDDPCTCAPIRCHLHAPLHRTFHIVGGQRVPIAVARFIVEATVSVLFFADGDLLFELPVPLALEEQAAISLPPPLDLENISCRIAAAECRADSALLSQMGFIEIDAFACLEMVVEAQAVLQVMGRHCTPRSDSIPVPPRKLPLSCTPFRLPPNCPRLTAP</sequence>
<dbReference type="STRING" id="54914.AV540_24275"/>
<protein>
    <recommendedName>
        <fullName evidence="3">SipL SPOCS domain-containing protein</fullName>
    </recommendedName>
</protein>
<evidence type="ECO:0000313" key="1">
    <source>
        <dbReference type="EMBL" id="GEB33342.1"/>
    </source>
</evidence>
<dbReference type="AlphaFoldDB" id="A0A4Y3PFS1"/>
<gene>
    <name evidence="1" type="ORF">BPA01_29220</name>
</gene>